<name>A0A5C3F285_9BASI</name>
<keyword evidence="3" id="KW-1185">Reference proteome</keyword>
<dbReference type="AlphaFoldDB" id="A0A5C3F285"/>
<feature type="compositionally biased region" description="Gly residues" evidence="1">
    <location>
        <begin position="462"/>
        <end position="479"/>
    </location>
</feature>
<dbReference type="OrthoDB" id="14339at2759"/>
<feature type="compositionally biased region" description="Low complexity" evidence="1">
    <location>
        <begin position="430"/>
        <end position="461"/>
    </location>
</feature>
<feature type="compositionally biased region" description="Gly residues" evidence="1">
    <location>
        <begin position="571"/>
        <end position="583"/>
    </location>
</feature>
<proteinExistence type="predicted"/>
<organism evidence="2 3">
    <name type="scientific">Pseudozyma flocculosa</name>
    <dbReference type="NCBI Taxonomy" id="84751"/>
    <lineage>
        <taxon>Eukaryota</taxon>
        <taxon>Fungi</taxon>
        <taxon>Dikarya</taxon>
        <taxon>Basidiomycota</taxon>
        <taxon>Ustilaginomycotina</taxon>
        <taxon>Ustilaginomycetes</taxon>
        <taxon>Ustilaginales</taxon>
        <taxon>Ustilaginaceae</taxon>
        <taxon>Pseudozyma</taxon>
    </lineage>
</organism>
<feature type="compositionally biased region" description="Polar residues" evidence="1">
    <location>
        <begin position="661"/>
        <end position="679"/>
    </location>
</feature>
<evidence type="ECO:0000313" key="2">
    <source>
        <dbReference type="EMBL" id="SPO37411.1"/>
    </source>
</evidence>
<dbReference type="EMBL" id="OOIP01000007">
    <property type="protein sequence ID" value="SPO37411.1"/>
    <property type="molecule type" value="Genomic_DNA"/>
</dbReference>
<feature type="compositionally biased region" description="Low complexity" evidence="1">
    <location>
        <begin position="638"/>
        <end position="650"/>
    </location>
</feature>
<feature type="region of interest" description="Disordered" evidence="1">
    <location>
        <begin position="311"/>
        <end position="355"/>
    </location>
</feature>
<feature type="compositionally biased region" description="Low complexity" evidence="1">
    <location>
        <begin position="593"/>
        <end position="602"/>
    </location>
</feature>
<dbReference type="Proteomes" id="UP000323386">
    <property type="component" value="Unassembled WGS sequence"/>
</dbReference>
<protein>
    <submittedName>
        <fullName evidence="2">Uncharacterized protein</fullName>
    </submittedName>
</protein>
<feature type="region of interest" description="Disordered" evidence="1">
    <location>
        <begin position="414"/>
        <end position="495"/>
    </location>
</feature>
<dbReference type="PANTHER" id="PTHR37332">
    <property type="entry name" value="EXPRESSED PROTEIN"/>
    <property type="match status" value="1"/>
</dbReference>
<accession>A0A5C3F285</accession>
<evidence type="ECO:0000256" key="1">
    <source>
        <dbReference type="SAM" id="MobiDB-lite"/>
    </source>
</evidence>
<feature type="region of interest" description="Disordered" evidence="1">
    <location>
        <begin position="568"/>
        <end position="679"/>
    </location>
</feature>
<reference evidence="2 3" key="1">
    <citation type="submission" date="2018-03" db="EMBL/GenBank/DDBJ databases">
        <authorList>
            <person name="Guldener U."/>
        </authorList>
    </citation>
    <scope>NUCLEOTIDE SEQUENCE [LARGE SCALE GENOMIC DNA]</scope>
    <source>
        <strain evidence="2 3">DAOM196992</strain>
    </source>
</reference>
<dbReference type="PANTHER" id="PTHR37332:SF1">
    <property type="entry name" value="ELMO DOMAIN-CONTAINING PROTEIN"/>
    <property type="match status" value="1"/>
</dbReference>
<evidence type="ECO:0000313" key="3">
    <source>
        <dbReference type="Proteomes" id="UP000323386"/>
    </source>
</evidence>
<sequence length="679" mass="68374">MATTPPAAAATAAAAPSATSASTFDRASIAASSTLAPSIASSATTISAATLVNQPASVTSSNEALRDQLHKRLHSFTYLKRTLDGNQAWFDTVTMSRHDIAAAFQHDRMRKRTIRFTLLGLSLASILELNTPADMARAIINLVNELDTYPDDAIANLVGRGGAATAYGTAKPKMKNFFKSSSKTLKRSAANQAIADFSSLEGSSGSAGMGAGLSMSMGPVAAGSSIAGDRDYSYLVAPNIPFQLDFFQTFFTLCDILSEIYHKLISLTSSPVSGGVAAVGLPQHFQGADASFGSMSGAASSISSVGGATMLSSPPFGPTGTDRDRSASISTADGPAWNGFNLSPPPNDASSGADKPVQLNAVTQDLLIKADAKVKKVLQQTVKEIDTLARQLIKDELSSLDPLMKELGLPPSANSAFIHHPGGSGPASPPYAASMSSSSHGGLPSEYGSVSSLPFSLSQSQAGGGSGSGSGAGGGGGSVMGPTPPKPSRKFSSASLHTGMQGTVAQRKQLFSNLGGGGGGGGGGVGNGIPSGHHAALNTIAGQASASSSSASWQVGMGTVEEGTHSMLAATGGGGGLSAGLGGIMRRKSKGTQQQQQHQQHGQGQGQGQGQEEGIESTAPPPPPPAQQQQGSTTGRRAATPSSFSSLSAAGAGGGGRVSMDRSTAFTHPTPAPSTSLAE</sequence>
<gene>
    <name evidence="2" type="ORF">PSFLO_02884</name>
</gene>